<organism evidence="1 2">
    <name type="scientific">Leptospira noguchii</name>
    <dbReference type="NCBI Taxonomy" id="28182"/>
    <lineage>
        <taxon>Bacteria</taxon>
        <taxon>Pseudomonadati</taxon>
        <taxon>Spirochaetota</taxon>
        <taxon>Spirochaetia</taxon>
        <taxon>Leptospirales</taxon>
        <taxon>Leptospiraceae</taxon>
        <taxon>Leptospira</taxon>
    </lineage>
</organism>
<dbReference type="RefSeq" id="WP_243815083.1">
    <property type="nucleotide sequence ID" value="NZ_CP091957.1"/>
</dbReference>
<sequence>MLCRTHVKYVRFLEYSKNIDAIFVFLDSSTILSLFKSIDIEIHDFMNHLKL</sequence>
<proteinExistence type="predicted"/>
<protein>
    <submittedName>
        <fullName evidence="1">Uncharacterized protein</fullName>
    </submittedName>
</protein>
<evidence type="ECO:0000313" key="2">
    <source>
        <dbReference type="Proteomes" id="UP000829829"/>
    </source>
</evidence>
<accession>A0AAE9K7P6</accession>
<gene>
    <name evidence="1" type="ORF">MAL03_09130</name>
</gene>
<dbReference type="Proteomes" id="UP000829829">
    <property type="component" value="Chromosome 1"/>
</dbReference>
<evidence type="ECO:0000313" key="1">
    <source>
        <dbReference type="EMBL" id="UOG55111.1"/>
    </source>
</evidence>
<dbReference type="AlphaFoldDB" id="A0AAE9K7P6"/>
<dbReference type="EMBL" id="CP091957">
    <property type="protein sequence ID" value="UOG55111.1"/>
    <property type="molecule type" value="Genomic_DNA"/>
</dbReference>
<name>A0AAE9K7P6_9LEPT</name>
<reference evidence="1" key="1">
    <citation type="submission" date="2022-02" db="EMBL/GenBank/DDBJ databases">
        <title>The genetically variable rfb locus in Leptospira is a mobile cassette and a molecular signature of serovar identity.</title>
        <authorList>
            <person name="Nieves C."/>
            <person name="Vincent A.T."/>
            <person name="Zarantonelli L."/>
            <person name="Picardeau M."/>
            <person name="Veyrier F.J."/>
            <person name="Buschiazzo A."/>
        </authorList>
    </citation>
    <scope>NUCLEOTIDE SEQUENCE</scope>
    <source>
        <strain evidence="1">IP1512017</strain>
    </source>
</reference>